<organism evidence="1 2">
    <name type="scientific">Cirrhinus molitorella</name>
    <name type="common">mud carp</name>
    <dbReference type="NCBI Taxonomy" id="172907"/>
    <lineage>
        <taxon>Eukaryota</taxon>
        <taxon>Metazoa</taxon>
        <taxon>Chordata</taxon>
        <taxon>Craniata</taxon>
        <taxon>Vertebrata</taxon>
        <taxon>Euteleostomi</taxon>
        <taxon>Actinopterygii</taxon>
        <taxon>Neopterygii</taxon>
        <taxon>Teleostei</taxon>
        <taxon>Ostariophysi</taxon>
        <taxon>Cypriniformes</taxon>
        <taxon>Cyprinidae</taxon>
        <taxon>Labeoninae</taxon>
        <taxon>Labeonini</taxon>
        <taxon>Cirrhinus</taxon>
    </lineage>
</organism>
<evidence type="ECO:0000313" key="1">
    <source>
        <dbReference type="EMBL" id="KAL1264051.1"/>
    </source>
</evidence>
<name>A0ABR3MG40_9TELE</name>
<comment type="caution">
    <text evidence="1">The sequence shown here is derived from an EMBL/GenBank/DDBJ whole genome shotgun (WGS) entry which is preliminary data.</text>
</comment>
<gene>
    <name evidence="1" type="ORF">QQF64_004406</name>
</gene>
<dbReference type="EMBL" id="JAYMGO010000012">
    <property type="protein sequence ID" value="KAL1264051.1"/>
    <property type="molecule type" value="Genomic_DNA"/>
</dbReference>
<sequence>MSLMESFGLFGGVGSNPTAAKADVWKTLVAKQKTWTRFAKKSHGYLYLYLWGLKRAEKGPRSRQTWGSVAEWSKALDLGSSLFGGVGSNPTAASSDFNQGREAL</sequence>
<dbReference type="Proteomes" id="UP001558613">
    <property type="component" value="Unassembled WGS sequence"/>
</dbReference>
<accession>A0ABR3MG40</accession>
<protein>
    <submittedName>
        <fullName evidence="1">Uncharacterized protein</fullName>
    </submittedName>
</protein>
<evidence type="ECO:0000313" key="2">
    <source>
        <dbReference type="Proteomes" id="UP001558613"/>
    </source>
</evidence>
<reference evidence="1 2" key="1">
    <citation type="submission" date="2023-09" db="EMBL/GenBank/DDBJ databases">
        <authorList>
            <person name="Wang M."/>
        </authorList>
    </citation>
    <scope>NUCLEOTIDE SEQUENCE [LARGE SCALE GENOMIC DNA]</scope>
    <source>
        <strain evidence="1">GT-2023</strain>
        <tissue evidence="1">Liver</tissue>
    </source>
</reference>
<keyword evidence="2" id="KW-1185">Reference proteome</keyword>
<proteinExistence type="predicted"/>